<name>A0A8R1EHA7_CAEJA</name>
<dbReference type="EnsemblMetazoa" id="CJA35046.1">
    <property type="protein sequence ID" value="CJA35046.1"/>
    <property type="gene ID" value="WBGene00210893"/>
</dbReference>
<accession>A0A8R1EHA7</accession>
<dbReference type="AlphaFoldDB" id="A0A8R1EHA7"/>
<proteinExistence type="predicted"/>
<reference evidence="1" key="2">
    <citation type="submission" date="2022-06" db="UniProtKB">
        <authorList>
            <consortium name="EnsemblMetazoa"/>
        </authorList>
    </citation>
    <scope>IDENTIFICATION</scope>
    <source>
        <strain evidence="1">DF5081</strain>
    </source>
</reference>
<evidence type="ECO:0000313" key="2">
    <source>
        <dbReference type="Proteomes" id="UP000005237"/>
    </source>
</evidence>
<protein>
    <submittedName>
        <fullName evidence="1">Uncharacterized protein</fullName>
    </submittedName>
</protein>
<organism evidence="1 2">
    <name type="scientific">Caenorhabditis japonica</name>
    <dbReference type="NCBI Taxonomy" id="281687"/>
    <lineage>
        <taxon>Eukaryota</taxon>
        <taxon>Metazoa</taxon>
        <taxon>Ecdysozoa</taxon>
        <taxon>Nematoda</taxon>
        <taxon>Chromadorea</taxon>
        <taxon>Rhabditida</taxon>
        <taxon>Rhabditina</taxon>
        <taxon>Rhabditomorpha</taxon>
        <taxon>Rhabditoidea</taxon>
        <taxon>Rhabditidae</taxon>
        <taxon>Peloderinae</taxon>
        <taxon>Caenorhabditis</taxon>
    </lineage>
</organism>
<dbReference type="Proteomes" id="UP000005237">
    <property type="component" value="Unassembled WGS sequence"/>
</dbReference>
<reference evidence="2" key="1">
    <citation type="submission" date="2010-08" db="EMBL/GenBank/DDBJ databases">
        <authorList>
            <consortium name="Caenorhabditis japonica Sequencing Consortium"/>
            <person name="Wilson R.K."/>
        </authorList>
    </citation>
    <scope>NUCLEOTIDE SEQUENCE [LARGE SCALE GENOMIC DNA]</scope>
    <source>
        <strain evidence="2">DF5081</strain>
    </source>
</reference>
<keyword evidence="2" id="KW-1185">Reference proteome</keyword>
<sequence length="32" mass="3713">MTPSHTKFLNHHFHRFAIIGSDSLLDLLSEFT</sequence>
<evidence type="ECO:0000313" key="1">
    <source>
        <dbReference type="EnsemblMetazoa" id="CJA35046.1"/>
    </source>
</evidence>